<comment type="caution">
    <text evidence="1">The sequence shown here is derived from an EMBL/GenBank/DDBJ whole genome shotgun (WGS) entry which is preliminary data.</text>
</comment>
<sequence length="162" mass="18659">MRWMSLSEWHMRRCGASTLGTRRKLRICDGSWIRGTSTRDFQPPSPIFSPRFMPGREGSGSARVDGKGWEVHMAEKRWTLNVDVVCICSISFVDFFSSISFTRSSFPLLESSCTPRVRDLLVHLFLSLKVSCYLSSPCRLPATRRPCYPTRRELNNPAMNFW</sequence>
<keyword evidence="2" id="KW-1185">Reference proteome</keyword>
<protein>
    <submittedName>
        <fullName evidence="1">Uncharacterized protein</fullName>
    </submittedName>
</protein>
<dbReference type="AlphaFoldDB" id="A0AAE0H648"/>
<organism evidence="1 2">
    <name type="scientific">Chaetomium fimeti</name>
    <dbReference type="NCBI Taxonomy" id="1854472"/>
    <lineage>
        <taxon>Eukaryota</taxon>
        <taxon>Fungi</taxon>
        <taxon>Dikarya</taxon>
        <taxon>Ascomycota</taxon>
        <taxon>Pezizomycotina</taxon>
        <taxon>Sordariomycetes</taxon>
        <taxon>Sordariomycetidae</taxon>
        <taxon>Sordariales</taxon>
        <taxon>Chaetomiaceae</taxon>
        <taxon>Chaetomium</taxon>
    </lineage>
</organism>
<dbReference type="RefSeq" id="XP_062654167.1">
    <property type="nucleotide sequence ID" value="XM_062804880.1"/>
</dbReference>
<reference evidence="1" key="1">
    <citation type="journal article" date="2023" name="Mol. Phylogenet. Evol.">
        <title>Genome-scale phylogeny and comparative genomics of the fungal order Sordariales.</title>
        <authorList>
            <person name="Hensen N."/>
            <person name="Bonometti L."/>
            <person name="Westerberg I."/>
            <person name="Brannstrom I.O."/>
            <person name="Guillou S."/>
            <person name="Cros-Aarteil S."/>
            <person name="Calhoun S."/>
            <person name="Haridas S."/>
            <person name="Kuo A."/>
            <person name="Mondo S."/>
            <person name="Pangilinan J."/>
            <person name="Riley R."/>
            <person name="LaButti K."/>
            <person name="Andreopoulos B."/>
            <person name="Lipzen A."/>
            <person name="Chen C."/>
            <person name="Yan M."/>
            <person name="Daum C."/>
            <person name="Ng V."/>
            <person name="Clum A."/>
            <person name="Steindorff A."/>
            <person name="Ohm R.A."/>
            <person name="Martin F."/>
            <person name="Silar P."/>
            <person name="Natvig D.O."/>
            <person name="Lalanne C."/>
            <person name="Gautier V."/>
            <person name="Ament-Velasquez S.L."/>
            <person name="Kruys A."/>
            <person name="Hutchinson M.I."/>
            <person name="Powell A.J."/>
            <person name="Barry K."/>
            <person name="Miller A.N."/>
            <person name="Grigoriev I.V."/>
            <person name="Debuchy R."/>
            <person name="Gladieux P."/>
            <person name="Hiltunen Thoren M."/>
            <person name="Johannesson H."/>
        </authorList>
    </citation>
    <scope>NUCLEOTIDE SEQUENCE</scope>
    <source>
        <strain evidence="1">CBS 168.71</strain>
    </source>
</reference>
<name>A0AAE0H648_9PEZI</name>
<dbReference type="GeneID" id="87841828"/>
<gene>
    <name evidence="1" type="ORF">B0H64DRAFT_411794</name>
</gene>
<dbReference type="EMBL" id="JAUEPN010000012">
    <property type="protein sequence ID" value="KAK3290653.1"/>
    <property type="molecule type" value="Genomic_DNA"/>
</dbReference>
<proteinExistence type="predicted"/>
<accession>A0AAE0H648</accession>
<dbReference type="Proteomes" id="UP001278766">
    <property type="component" value="Unassembled WGS sequence"/>
</dbReference>
<evidence type="ECO:0000313" key="1">
    <source>
        <dbReference type="EMBL" id="KAK3290653.1"/>
    </source>
</evidence>
<reference evidence="1" key="2">
    <citation type="submission" date="2023-06" db="EMBL/GenBank/DDBJ databases">
        <authorList>
            <consortium name="Lawrence Berkeley National Laboratory"/>
            <person name="Haridas S."/>
            <person name="Hensen N."/>
            <person name="Bonometti L."/>
            <person name="Westerberg I."/>
            <person name="Brannstrom I.O."/>
            <person name="Guillou S."/>
            <person name="Cros-Aarteil S."/>
            <person name="Calhoun S."/>
            <person name="Kuo A."/>
            <person name="Mondo S."/>
            <person name="Pangilinan J."/>
            <person name="Riley R."/>
            <person name="Labutti K."/>
            <person name="Andreopoulos B."/>
            <person name="Lipzen A."/>
            <person name="Chen C."/>
            <person name="Yanf M."/>
            <person name="Daum C."/>
            <person name="Ng V."/>
            <person name="Clum A."/>
            <person name="Steindorff A."/>
            <person name="Ohm R."/>
            <person name="Martin F."/>
            <person name="Silar P."/>
            <person name="Natvig D."/>
            <person name="Lalanne C."/>
            <person name="Gautier V."/>
            <person name="Ament-Velasquez S.L."/>
            <person name="Kruys A."/>
            <person name="Hutchinson M.I."/>
            <person name="Powell A.J."/>
            <person name="Barry K."/>
            <person name="Miller A.N."/>
            <person name="Grigoriev I.V."/>
            <person name="Debuchy R."/>
            <person name="Gladieux P."/>
            <person name="Thoren M.H."/>
            <person name="Johannesson H."/>
        </authorList>
    </citation>
    <scope>NUCLEOTIDE SEQUENCE</scope>
    <source>
        <strain evidence="1">CBS 168.71</strain>
    </source>
</reference>
<evidence type="ECO:0000313" key="2">
    <source>
        <dbReference type="Proteomes" id="UP001278766"/>
    </source>
</evidence>